<dbReference type="OrthoDB" id="9802385at2"/>
<evidence type="ECO:0000313" key="2">
    <source>
        <dbReference type="Proteomes" id="UP000001947"/>
    </source>
</evidence>
<evidence type="ECO:0000313" key="1">
    <source>
        <dbReference type="EMBL" id="ABD82121.1"/>
    </source>
</evidence>
<dbReference type="GeneID" id="98614512"/>
<dbReference type="Proteomes" id="UP000001947">
    <property type="component" value="Chromosome"/>
</dbReference>
<dbReference type="STRING" id="203122.Sde_2864"/>
<protein>
    <recommendedName>
        <fullName evidence="3">GTP pyrophosphokinase</fullName>
    </recommendedName>
</protein>
<dbReference type="EMBL" id="CP000282">
    <property type="protein sequence ID" value="ABD82121.1"/>
    <property type="molecule type" value="Genomic_DNA"/>
</dbReference>
<organism evidence="1 2">
    <name type="scientific">Saccharophagus degradans (strain 2-40 / ATCC 43961 / DSM 17024)</name>
    <dbReference type="NCBI Taxonomy" id="203122"/>
    <lineage>
        <taxon>Bacteria</taxon>
        <taxon>Pseudomonadati</taxon>
        <taxon>Pseudomonadota</taxon>
        <taxon>Gammaproteobacteria</taxon>
        <taxon>Cellvibrionales</taxon>
        <taxon>Cellvibrionaceae</taxon>
        <taxon>Saccharophagus</taxon>
    </lineage>
</organism>
<gene>
    <name evidence="1" type="ordered locus">Sde_2864</name>
</gene>
<dbReference type="AlphaFoldDB" id="Q21GQ8"/>
<dbReference type="RefSeq" id="WP_011469337.1">
    <property type="nucleotide sequence ID" value="NC_007912.1"/>
</dbReference>
<accession>Q21GQ8</accession>
<name>Q21GQ8_SACD2</name>
<reference evidence="1 2" key="1">
    <citation type="journal article" date="2008" name="PLoS Genet.">
        <title>Complete genome sequence of the complex carbohydrate-degrading marine bacterium, Saccharophagus degradans strain 2-40 T.</title>
        <authorList>
            <person name="Weiner R.M."/>
            <person name="Taylor L.E.II."/>
            <person name="Henrissat B."/>
            <person name="Hauser L."/>
            <person name="Land M."/>
            <person name="Coutinho P.M."/>
            <person name="Rancurel C."/>
            <person name="Saunders E.H."/>
            <person name="Longmire A.G."/>
            <person name="Zhang H."/>
            <person name="Bayer E.A."/>
            <person name="Gilbert H.J."/>
            <person name="Larimer F."/>
            <person name="Zhulin I.B."/>
            <person name="Ekborg N.A."/>
            <person name="Lamed R."/>
            <person name="Richardson P.M."/>
            <person name="Borovok I."/>
            <person name="Hutcheson S."/>
        </authorList>
    </citation>
    <scope>NUCLEOTIDE SEQUENCE [LARGE SCALE GENOMIC DNA]</scope>
    <source>
        <strain evidence="2">2-40 / ATCC 43961 / DSM 17024</strain>
    </source>
</reference>
<dbReference type="Gene3D" id="1.10.3210.10">
    <property type="entry name" value="Hypothetical protein af1432"/>
    <property type="match status" value="1"/>
</dbReference>
<dbReference type="HOGENOM" id="CLU_109398_2_0_6"/>
<proteinExistence type="predicted"/>
<dbReference type="SUPFAM" id="SSF109604">
    <property type="entry name" value="HD-domain/PDEase-like"/>
    <property type="match status" value="1"/>
</dbReference>
<keyword evidence="2" id="KW-1185">Reference proteome</keyword>
<dbReference type="eggNOG" id="COG0317">
    <property type="taxonomic scope" value="Bacteria"/>
</dbReference>
<sequence>MSNLEKAIAVATKAHAGQIDKAGQPYILHPLRLMFKFEAEIEMIVAVMHDVIEDSAFTQDDLKKLGFSNDVIEAIDCLSKRNGEDYNSFILRVSKNELAKKVKIEDIKDNLNLTRLKIITDKDLRRAEKYHRALALLTKQ</sequence>
<evidence type="ECO:0008006" key="3">
    <source>
        <dbReference type="Google" id="ProtNLM"/>
    </source>
</evidence>
<dbReference type="KEGG" id="sde:Sde_2864"/>